<evidence type="ECO:0000259" key="8">
    <source>
        <dbReference type="Pfam" id="PF02397"/>
    </source>
</evidence>
<evidence type="ECO:0000256" key="3">
    <source>
        <dbReference type="ARBA" id="ARBA00022679"/>
    </source>
</evidence>
<evidence type="ECO:0000313" key="9">
    <source>
        <dbReference type="EMBL" id="OGZ33200.1"/>
    </source>
</evidence>
<evidence type="ECO:0000256" key="7">
    <source>
        <dbReference type="SAM" id="Phobius"/>
    </source>
</evidence>
<evidence type="ECO:0000256" key="2">
    <source>
        <dbReference type="ARBA" id="ARBA00006464"/>
    </source>
</evidence>
<gene>
    <name evidence="9" type="ORF">A2V69_01580</name>
</gene>
<comment type="caution">
    <text evidence="9">The sequence shown here is derived from an EMBL/GenBank/DDBJ whole genome shotgun (WGS) entry which is preliminary data.</text>
</comment>
<accession>A0A1G2F6F6</accession>
<dbReference type="InterPro" id="IPR003362">
    <property type="entry name" value="Bact_transf"/>
</dbReference>
<dbReference type="EMBL" id="MHMT01000003">
    <property type="protein sequence ID" value="OGZ33200.1"/>
    <property type="molecule type" value="Genomic_DNA"/>
</dbReference>
<feature type="transmembrane region" description="Helical" evidence="7">
    <location>
        <begin position="40"/>
        <end position="57"/>
    </location>
</feature>
<dbReference type="Proteomes" id="UP000177810">
    <property type="component" value="Unassembled WGS sequence"/>
</dbReference>
<dbReference type="PANTHER" id="PTHR30576:SF0">
    <property type="entry name" value="UNDECAPRENYL-PHOSPHATE N-ACETYLGALACTOSAMINYL 1-PHOSPHATE TRANSFERASE-RELATED"/>
    <property type="match status" value="1"/>
</dbReference>
<dbReference type="NCBIfam" id="TIGR03025">
    <property type="entry name" value="EPS_sugtrans"/>
    <property type="match status" value="1"/>
</dbReference>
<keyword evidence="6 7" id="KW-0472">Membrane</keyword>
<name>A0A1G2F6F6_9BACT</name>
<comment type="subcellular location">
    <subcellularLocation>
        <location evidence="1">Membrane</location>
        <topology evidence="1">Multi-pass membrane protein</topology>
    </subcellularLocation>
</comment>
<dbReference type="STRING" id="1801990.A2V69_01580"/>
<reference evidence="9 10" key="1">
    <citation type="journal article" date="2016" name="Nat. Commun.">
        <title>Thousands of microbial genomes shed light on interconnected biogeochemical processes in an aquifer system.</title>
        <authorList>
            <person name="Anantharaman K."/>
            <person name="Brown C.T."/>
            <person name="Hug L.A."/>
            <person name="Sharon I."/>
            <person name="Castelle C.J."/>
            <person name="Probst A.J."/>
            <person name="Thomas B.C."/>
            <person name="Singh A."/>
            <person name="Wilkins M.J."/>
            <person name="Karaoz U."/>
            <person name="Brodie E.L."/>
            <person name="Williams K.H."/>
            <person name="Hubbard S.S."/>
            <person name="Banfield J.F."/>
        </authorList>
    </citation>
    <scope>NUCLEOTIDE SEQUENCE [LARGE SCALE GENOMIC DNA]</scope>
</reference>
<feature type="transmembrane region" description="Helical" evidence="7">
    <location>
        <begin position="271"/>
        <end position="295"/>
    </location>
</feature>
<feature type="domain" description="Bacterial sugar transferase" evidence="8">
    <location>
        <begin position="269"/>
        <end position="451"/>
    </location>
</feature>
<evidence type="ECO:0000256" key="5">
    <source>
        <dbReference type="ARBA" id="ARBA00022989"/>
    </source>
</evidence>
<protein>
    <recommendedName>
        <fullName evidence="8">Bacterial sugar transferase domain-containing protein</fullName>
    </recommendedName>
</protein>
<feature type="transmembrane region" description="Helical" evidence="7">
    <location>
        <begin position="7"/>
        <end position="28"/>
    </location>
</feature>
<dbReference type="AlphaFoldDB" id="A0A1G2F6F6"/>
<evidence type="ECO:0000256" key="6">
    <source>
        <dbReference type="ARBA" id="ARBA00023136"/>
    </source>
</evidence>
<feature type="transmembrane region" description="Helical" evidence="7">
    <location>
        <begin position="78"/>
        <end position="101"/>
    </location>
</feature>
<feature type="transmembrane region" description="Helical" evidence="7">
    <location>
        <begin position="107"/>
        <end position="125"/>
    </location>
</feature>
<evidence type="ECO:0000256" key="1">
    <source>
        <dbReference type="ARBA" id="ARBA00004141"/>
    </source>
</evidence>
<organism evidence="9 10">
    <name type="scientific">Candidatus Portnoybacteria bacterium RBG_13_40_8</name>
    <dbReference type="NCBI Taxonomy" id="1801990"/>
    <lineage>
        <taxon>Bacteria</taxon>
        <taxon>Candidatus Portnoyibacteriota</taxon>
    </lineage>
</organism>
<comment type="similarity">
    <text evidence="2">Belongs to the bacterial sugar transferase family.</text>
</comment>
<dbReference type="InterPro" id="IPR017475">
    <property type="entry name" value="EPS_sugar_tfrase"/>
</dbReference>
<proteinExistence type="inferred from homology"/>
<keyword evidence="3" id="KW-0808">Transferase</keyword>
<dbReference type="GO" id="GO:0016020">
    <property type="term" value="C:membrane"/>
    <property type="evidence" value="ECO:0007669"/>
    <property type="project" value="UniProtKB-SubCell"/>
</dbReference>
<dbReference type="GO" id="GO:0016780">
    <property type="term" value="F:phosphotransferase activity, for other substituted phosphate groups"/>
    <property type="evidence" value="ECO:0007669"/>
    <property type="project" value="TreeGrafter"/>
</dbReference>
<keyword evidence="5 7" id="KW-1133">Transmembrane helix</keyword>
<keyword evidence="4 7" id="KW-0812">Transmembrane</keyword>
<sequence>MKIKKFILLIGDILILYASLVIALTIRYRAFDFNIFEKHLLPFSIIYIIWLIIFYIHNLYELDIAKNNVEFSSALIRALIISGLISVIFFYLVPNFAFGAITPKTNLFLNVLVFIVLFYTWRHLFNFLAGSIKLRMNTAIVGYNLQAIELAKEIIKNPQLGYRLKLIIKNHEEIDKTDFPEIKITEGIKNLKELLEQEKIAVVVVAPEIYHSPDLIQNLFECIRYKIDFVNLSEFYEKVAQRIPLTAINQVWFLENISQREKNLYEISKRIFDFFFAFLFLILSLPFWTIIALIIKFESPGPIFYKQTRVGQGGRPFNLFKFRSMIIDAEKDGPKMAQKNDPRITKFGKFLRKARLDELPQLWDIIKGKMSFVGPRAERPEFHQELKSKIPFYQERYLIKPGLSGWAQIKHGYTSSIEGNFEKLQYDLFYVKNRSFVLDLGIILKTINIVLRGGGR</sequence>
<evidence type="ECO:0000256" key="4">
    <source>
        <dbReference type="ARBA" id="ARBA00022692"/>
    </source>
</evidence>
<evidence type="ECO:0000313" key="10">
    <source>
        <dbReference type="Proteomes" id="UP000177810"/>
    </source>
</evidence>
<dbReference type="Pfam" id="PF02397">
    <property type="entry name" value="Bac_transf"/>
    <property type="match status" value="1"/>
</dbReference>
<dbReference type="Gene3D" id="3.40.50.720">
    <property type="entry name" value="NAD(P)-binding Rossmann-like Domain"/>
    <property type="match status" value="1"/>
</dbReference>
<dbReference type="PANTHER" id="PTHR30576">
    <property type="entry name" value="COLANIC BIOSYNTHESIS UDP-GLUCOSE LIPID CARRIER TRANSFERASE"/>
    <property type="match status" value="1"/>
</dbReference>